<dbReference type="AlphaFoldDB" id="A0A4S4LP91"/>
<name>A0A4S4LP91_9AGAM</name>
<evidence type="ECO:0008006" key="4">
    <source>
        <dbReference type="Google" id="ProtNLM"/>
    </source>
</evidence>
<evidence type="ECO:0000256" key="1">
    <source>
        <dbReference type="SAM" id="SignalP"/>
    </source>
</evidence>
<proteinExistence type="predicted"/>
<comment type="caution">
    <text evidence="2">The sequence shown here is derived from an EMBL/GenBank/DDBJ whole genome shotgun (WGS) entry which is preliminary data.</text>
</comment>
<protein>
    <recommendedName>
        <fullName evidence="4">Carboxylic ester hydrolase</fullName>
    </recommendedName>
</protein>
<sequence>MVKWWYSVLSAAGLVAGNVINPRASSWTDPAFSVPTQTMADALACPNGILGKAGGVVLLVHGTASTGPETWDKSPYILLLPDMNPARSEVKDWQGLCHGAFSGSGTQYSLALRGILCGQALDFFPSTQSLVSGFVGISGDFHGSSLGGVACFGLNVLEGHCSESIFQQAQESQYLRAQNIDGGSALVGTTSIFTAEDEIIPPEPFDSTLTGAANILIQDPSVCGLLHVVDHLGAPYDSGYFGLVLDALQHGGVASPTRFNKAYCSGFLNDTVEIDTQALGAILGETVADVISILTVQSPYDSVVEPPLPEYVCQRYPTQEFECSSGPLQ</sequence>
<dbReference type="InterPro" id="IPR053228">
    <property type="entry name" value="Stereospecific_Lipase"/>
</dbReference>
<accession>A0A4S4LP91</accession>
<gene>
    <name evidence="2" type="ORF">EW146_g6420</name>
</gene>
<evidence type="ECO:0000313" key="3">
    <source>
        <dbReference type="Proteomes" id="UP000310158"/>
    </source>
</evidence>
<dbReference type="OrthoDB" id="4605274at2759"/>
<dbReference type="PANTHER" id="PTHR37574">
    <property type="entry name" value="LIPASE B"/>
    <property type="match status" value="1"/>
</dbReference>
<organism evidence="2 3">
    <name type="scientific">Bondarzewia mesenterica</name>
    <dbReference type="NCBI Taxonomy" id="1095465"/>
    <lineage>
        <taxon>Eukaryota</taxon>
        <taxon>Fungi</taxon>
        <taxon>Dikarya</taxon>
        <taxon>Basidiomycota</taxon>
        <taxon>Agaricomycotina</taxon>
        <taxon>Agaricomycetes</taxon>
        <taxon>Russulales</taxon>
        <taxon>Bondarzewiaceae</taxon>
        <taxon>Bondarzewia</taxon>
    </lineage>
</organism>
<keyword evidence="1" id="KW-0732">Signal</keyword>
<feature type="chain" id="PRO_5020818336" description="Carboxylic ester hydrolase" evidence="1">
    <location>
        <begin position="18"/>
        <end position="329"/>
    </location>
</feature>
<feature type="signal peptide" evidence="1">
    <location>
        <begin position="1"/>
        <end position="17"/>
    </location>
</feature>
<evidence type="ECO:0000313" key="2">
    <source>
        <dbReference type="EMBL" id="THH13855.1"/>
    </source>
</evidence>
<dbReference type="Gene3D" id="3.40.50.1820">
    <property type="entry name" value="alpha/beta hydrolase"/>
    <property type="match status" value="2"/>
</dbReference>
<keyword evidence="3" id="KW-1185">Reference proteome</keyword>
<reference evidence="2 3" key="1">
    <citation type="submission" date="2019-02" db="EMBL/GenBank/DDBJ databases">
        <title>Genome sequencing of the rare red list fungi Bondarzewia mesenterica.</title>
        <authorList>
            <person name="Buettner E."/>
            <person name="Kellner H."/>
        </authorList>
    </citation>
    <scope>NUCLEOTIDE SEQUENCE [LARGE SCALE GENOMIC DNA]</scope>
    <source>
        <strain evidence="2 3">DSM 108281</strain>
    </source>
</reference>
<dbReference type="EMBL" id="SGPL01000320">
    <property type="protein sequence ID" value="THH13855.1"/>
    <property type="molecule type" value="Genomic_DNA"/>
</dbReference>
<dbReference type="Proteomes" id="UP000310158">
    <property type="component" value="Unassembled WGS sequence"/>
</dbReference>
<dbReference type="InterPro" id="IPR029058">
    <property type="entry name" value="AB_hydrolase_fold"/>
</dbReference>
<dbReference type="PANTHER" id="PTHR37574:SF1">
    <property type="entry name" value="LIPASE B"/>
    <property type="match status" value="1"/>
</dbReference>